<feature type="domain" description="4Fe-4S ferredoxin-type" evidence="5">
    <location>
        <begin position="195"/>
        <end position="223"/>
    </location>
</feature>
<dbReference type="PANTHER" id="PTHR43122:SF1">
    <property type="entry name" value="IRON-SULFUR-BINDING PROTEIN"/>
    <property type="match status" value="1"/>
</dbReference>
<dbReference type="InterPro" id="IPR017900">
    <property type="entry name" value="4Fe4S_Fe_S_CS"/>
</dbReference>
<dbReference type="GO" id="GO:0046872">
    <property type="term" value="F:metal ion binding"/>
    <property type="evidence" value="ECO:0007669"/>
    <property type="project" value="UniProtKB-KW"/>
</dbReference>
<dbReference type="PROSITE" id="PS00198">
    <property type="entry name" value="4FE4S_FER_1"/>
    <property type="match status" value="1"/>
</dbReference>
<evidence type="ECO:0000256" key="3">
    <source>
        <dbReference type="ARBA" id="ARBA00023014"/>
    </source>
</evidence>
<dbReference type="Gene3D" id="3.40.50.360">
    <property type="match status" value="1"/>
</dbReference>
<dbReference type="NCBIfam" id="NF038196">
    <property type="entry name" value="ferrodoxin_EFR1"/>
    <property type="match status" value="1"/>
</dbReference>
<evidence type="ECO:0000256" key="2">
    <source>
        <dbReference type="ARBA" id="ARBA00023004"/>
    </source>
</evidence>
<feature type="domain" description="Flavodoxin-like" evidence="4">
    <location>
        <begin position="6"/>
        <end position="156"/>
    </location>
</feature>
<dbReference type="GO" id="GO:0051536">
    <property type="term" value="F:iron-sulfur cluster binding"/>
    <property type="evidence" value="ECO:0007669"/>
    <property type="project" value="UniProtKB-KW"/>
</dbReference>
<name>A0ABD7CFD1_CLOBO</name>
<feature type="domain" description="4Fe-4S ferredoxin-type" evidence="5">
    <location>
        <begin position="230"/>
        <end position="250"/>
    </location>
</feature>
<dbReference type="RefSeq" id="WP_080292165.1">
    <property type="nucleotide sequence ID" value="NZ_CP069280.1"/>
</dbReference>
<keyword evidence="1" id="KW-0479">Metal-binding</keyword>
<dbReference type="Gene3D" id="3.30.70.20">
    <property type="match status" value="1"/>
</dbReference>
<dbReference type="SUPFAM" id="SSF54862">
    <property type="entry name" value="4Fe-4S ferredoxins"/>
    <property type="match status" value="1"/>
</dbReference>
<dbReference type="PROSITE" id="PS51379">
    <property type="entry name" value="4FE4S_FER_2"/>
    <property type="match status" value="2"/>
</dbReference>
<evidence type="ECO:0000259" key="5">
    <source>
        <dbReference type="PROSITE" id="PS51379"/>
    </source>
</evidence>
<keyword evidence="3" id="KW-0411">Iron-sulfur</keyword>
<dbReference type="PANTHER" id="PTHR43122">
    <property type="entry name" value="FERREDOXIN SUBUNIT OF PYRUVATE:FLAVODOXIN OXIDOREDUCTASE-RELATED"/>
    <property type="match status" value="1"/>
</dbReference>
<dbReference type="InterPro" id="IPR017896">
    <property type="entry name" value="4Fe4S_Fe-S-bd"/>
</dbReference>
<dbReference type="Proteomes" id="UP000663464">
    <property type="component" value="Chromosome"/>
</dbReference>
<dbReference type="InterPro" id="IPR047964">
    <property type="entry name" value="EFR1-like"/>
</dbReference>
<proteinExistence type="predicted"/>
<gene>
    <name evidence="6" type="ORF">JQS73_11280</name>
</gene>
<dbReference type="AlphaFoldDB" id="A0ABD7CFD1"/>
<keyword evidence="2" id="KW-0408">Iron</keyword>
<protein>
    <submittedName>
        <fullName evidence="6">EFR1 family ferrodoxin</fullName>
    </submittedName>
</protein>
<dbReference type="GO" id="GO:0016651">
    <property type="term" value="F:oxidoreductase activity, acting on NAD(P)H"/>
    <property type="evidence" value="ECO:0007669"/>
    <property type="project" value="UniProtKB-ARBA"/>
</dbReference>
<dbReference type="InterPro" id="IPR029039">
    <property type="entry name" value="Flavoprotein-like_sf"/>
</dbReference>
<sequence>MMNKRINTMYFSGTDTTKKVVCGMAKTLSENFHIKEKINNVDFTLPKVREKVVSFSEEDIVIVGVPVYAGRVPNVLLKYLKAIAGNGALAIAVVLYGNRNYDDALIELKDILELDGFKVVAGAAFIGEHSFSNSLAKNRPDKKDMDIVRDFADEIYTKIINEKIIKTVFVKGNTPYRKYYIPKDEKGQPIDIRKVKPKTNNNCIDCKLCADLCPMGSIDFEDVTKLNGICIKCCACIKKCPMEAKHFDDSGYLKHKKELENNFRYRKEPELFI</sequence>
<dbReference type="SUPFAM" id="SSF52218">
    <property type="entry name" value="Flavoproteins"/>
    <property type="match status" value="1"/>
</dbReference>
<dbReference type="PROSITE" id="PS50902">
    <property type="entry name" value="FLAVODOXIN_LIKE"/>
    <property type="match status" value="1"/>
</dbReference>
<evidence type="ECO:0000313" key="7">
    <source>
        <dbReference type="Proteomes" id="UP000663464"/>
    </source>
</evidence>
<evidence type="ECO:0000256" key="1">
    <source>
        <dbReference type="ARBA" id="ARBA00022723"/>
    </source>
</evidence>
<organism evidence="6 7">
    <name type="scientific">Clostridium botulinum</name>
    <dbReference type="NCBI Taxonomy" id="1491"/>
    <lineage>
        <taxon>Bacteria</taxon>
        <taxon>Bacillati</taxon>
        <taxon>Bacillota</taxon>
        <taxon>Clostridia</taxon>
        <taxon>Eubacteriales</taxon>
        <taxon>Clostridiaceae</taxon>
        <taxon>Clostridium</taxon>
    </lineage>
</organism>
<evidence type="ECO:0000313" key="6">
    <source>
        <dbReference type="EMBL" id="QRI52032.1"/>
    </source>
</evidence>
<evidence type="ECO:0000259" key="4">
    <source>
        <dbReference type="PROSITE" id="PS50902"/>
    </source>
</evidence>
<dbReference type="InterPro" id="IPR008254">
    <property type="entry name" value="Flavodoxin/NO_synth"/>
</dbReference>
<dbReference type="Pfam" id="PF13746">
    <property type="entry name" value="Fer4_18"/>
    <property type="match status" value="1"/>
</dbReference>
<dbReference type="EMBL" id="CP069280">
    <property type="protein sequence ID" value="QRI52032.1"/>
    <property type="molecule type" value="Genomic_DNA"/>
</dbReference>
<reference evidence="6 7" key="1">
    <citation type="journal article" date="2014" name="J. Infect. Dis.">
        <title>Molecular characterization of a novel botulinum neurotoxin type H gene.</title>
        <authorList>
            <person name="Dover N."/>
            <person name="Barash J.R."/>
            <person name="Hill K.K."/>
            <person name="Xie G."/>
            <person name="Arnon S.S."/>
        </authorList>
    </citation>
    <scope>NUCLEOTIDE SEQUENCE [LARGE SCALE GENOMIC DNA]</scope>
    <source>
        <strain evidence="6 7">IBCA10-7060</strain>
    </source>
</reference>
<accession>A0ABD7CFD1</accession>